<organism evidence="2 3">
    <name type="scientific">Aspergillus japonicus CBS 114.51</name>
    <dbReference type="NCBI Taxonomy" id="1448312"/>
    <lineage>
        <taxon>Eukaryota</taxon>
        <taxon>Fungi</taxon>
        <taxon>Dikarya</taxon>
        <taxon>Ascomycota</taxon>
        <taxon>Pezizomycotina</taxon>
        <taxon>Eurotiomycetes</taxon>
        <taxon>Eurotiomycetidae</taxon>
        <taxon>Eurotiales</taxon>
        <taxon>Aspergillaceae</taxon>
        <taxon>Aspergillus</taxon>
        <taxon>Aspergillus subgen. Circumdati</taxon>
    </lineage>
</organism>
<dbReference type="GeneID" id="37170089"/>
<feature type="region of interest" description="Disordered" evidence="1">
    <location>
        <begin position="1"/>
        <end position="70"/>
    </location>
</feature>
<dbReference type="AlphaFoldDB" id="A0A8T8XBR4"/>
<evidence type="ECO:0000313" key="2">
    <source>
        <dbReference type="EMBL" id="RAH85511.1"/>
    </source>
</evidence>
<dbReference type="RefSeq" id="XP_025531405.1">
    <property type="nucleotide sequence ID" value="XM_025666397.1"/>
</dbReference>
<evidence type="ECO:0000256" key="1">
    <source>
        <dbReference type="SAM" id="MobiDB-lite"/>
    </source>
</evidence>
<name>A0A8T8XBR4_ASPJA</name>
<proteinExistence type="predicted"/>
<feature type="compositionally biased region" description="Basic and acidic residues" evidence="1">
    <location>
        <begin position="37"/>
        <end position="57"/>
    </location>
</feature>
<sequence length="70" mass="8402">MSGDSRCTDLQLKFLRIRGKNNQERRRDQQKQQNNNKRHDPTTRREEGGRVEKKESKLVNPARRKGDKRK</sequence>
<gene>
    <name evidence="2" type="ORF">BO86DRAFT_159319</name>
</gene>
<accession>A0A8T8XBR4</accession>
<dbReference type="Proteomes" id="UP000249497">
    <property type="component" value="Unassembled WGS sequence"/>
</dbReference>
<protein>
    <submittedName>
        <fullName evidence="2">Uncharacterized protein</fullName>
    </submittedName>
</protein>
<reference evidence="2 3" key="1">
    <citation type="submission" date="2018-02" db="EMBL/GenBank/DDBJ databases">
        <title>The genomes of Aspergillus section Nigri reveals drivers in fungal speciation.</title>
        <authorList>
            <consortium name="DOE Joint Genome Institute"/>
            <person name="Vesth T.C."/>
            <person name="Nybo J."/>
            <person name="Theobald S."/>
            <person name="Brandl J."/>
            <person name="Frisvad J.C."/>
            <person name="Nielsen K.F."/>
            <person name="Lyhne E.K."/>
            <person name="Kogle M.E."/>
            <person name="Kuo A."/>
            <person name="Riley R."/>
            <person name="Clum A."/>
            <person name="Nolan M."/>
            <person name="Lipzen A."/>
            <person name="Salamov A."/>
            <person name="Henrissat B."/>
            <person name="Wiebenga A."/>
            <person name="De vries R.P."/>
            <person name="Grigoriev I.V."/>
            <person name="Mortensen U.H."/>
            <person name="Andersen M.R."/>
            <person name="Baker S.E."/>
        </authorList>
    </citation>
    <scope>NUCLEOTIDE SEQUENCE [LARGE SCALE GENOMIC DNA]</scope>
    <source>
        <strain evidence="2 3">CBS 114.51</strain>
    </source>
</reference>
<keyword evidence="3" id="KW-1185">Reference proteome</keyword>
<feature type="compositionally biased region" description="Basic and acidic residues" evidence="1">
    <location>
        <begin position="21"/>
        <end position="30"/>
    </location>
</feature>
<evidence type="ECO:0000313" key="3">
    <source>
        <dbReference type="Proteomes" id="UP000249497"/>
    </source>
</evidence>
<dbReference type="EMBL" id="KZ824774">
    <property type="protein sequence ID" value="RAH85511.1"/>
    <property type="molecule type" value="Genomic_DNA"/>
</dbReference>